<dbReference type="Pfam" id="PF13692">
    <property type="entry name" value="Glyco_trans_1_4"/>
    <property type="match status" value="1"/>
</dbReference>
<dbReference type="RefSeq" id="WP_188850996.1">
    <property type="nucleotide sequence ID" value="NZ_BMON01000001.1"/>
</dbReference>
<dbReference type="PANTHER" id="PTHR46401:SF2">
    <property type="entry name" value="GLYCOSYLTRANSFERASE WBBK-RELATED"/>
    <property type="match status" value="1"/>
</dbReference>
<gene>
    <name evidence="3" type="ORF">GCM10009006_01520</name>
</gene>
<evidence type="ECO:0000256" key="1">
    <source>
        <dbReference type="ARBA" id="ARBA00022679"/>
    </source>
</evidence>
<protein>
    <recommendedName>
        <fullName evidence="2">Glycosyltransferase subfamily 4-like N-terminal domain-containing protein</fullName>
    </recommendedName>
</protein>
<dbReference type="GO" id="GO:0016757">
    <property type="term" value="F:glycosyltransferase activity"/>
    <property type="evidence" value="ECO:0007669"/>
    <property type="project" value="TreeGrafter"/>
</dbReference>
<organism evidence="3 4">
    <name type="scientific">Haloarcula argentinensis</name>
    <dbReference type="NCBI Taxonomy" id="43776"/>
    <lineage>
        <taxon>Archaea</taxon>
        <taxon>Methanobacteriati</taxon>
        <taxon>Methanobacteriota</taxon>
        <taxon>Stenosarchaea group</taxon>
        <taxon>Halobacteria</taxon>
        <taxon>Halobacteriales</taxon>
        <taxon>Haloarculaceae</taxon>
        <taxon>Haloarcula</taxon>
    </lineage>
</organism>
<dbReference type="CDD" id="cd03801">
    <property type="entry name" value="GT4_PimA-like"/>
    <property type="match status" value="1"/>
</dbReference>
<reference evidence="3" key="2">
    <citation type="submission" date="2020-09" db="EMBL/GenBank/DDBJ databases">
        <authorList>
            <person name="Sun Q."/>
            <person name="Ohkuma M."/>
        </authorList>
    </citation>
    <scope>NUCLEOTIDE SEQUENCE</scope>
    <source>
        <strain evidence="3">JCM 15759</strain>
    </source>
</reference>
<dbReference type="InterPro" id="IPR028098">
    <property type="entry name" value="Glyco_trans_4-like_N"/>
</dbReference>
<dbReference type="EMBL" id="BMON01000001">
    <property type="protein sequence ID" value="GGM23926.1"/>
    <property type="molecule type" value="Genomic_DNA"/>
</dbReference>
<evidence type="ECO:0000313" key="4">
    <source>
        <dbReference type="Proteomes" id="UP000656367"/>
    </source>
</evidence>
<evidence type="ECO:0000313" key="3">
    <source>
        <dbReference type="EMBL" id="GGM23926.1"/>
    </source>
</evidence>
<evidence type="ECO:0000259" key="2">
    <source>
        <dbReference type="Pfam" id="PF13439"/>
    </source>
</evidence>
<reference evidence="3" key="1">
    <citation type="journal article" date="2014" name="Int. J. Syst. Evol. Microbiol.">
        <title>Complete genome sequence of Corynebacterium casei LMG S-19264T (=DSM 44701T), isolated from a smear-ripened cheese.</title>
        <authorList>
            <consortium name="US DOE Joint Genome Institute (JGI-PGF)"/>
            <person name="Walter F."/>
            <person name="Albersmeier A."/>
            <person name="Kalinowski J."/>
            <person name="Ruckert C."/>
        </authorList>
    </citation>
    <scope>NUCLEOTIDE SEQUENCE</scope>
    <source>
        <strain evidence="3">JCM 15759</strain>
    </source>
</reference>
<dbReference type="Gene3D" id="3.40.50.2000">
    <property type="entry name" value="Glycogen Phosphorylase B"/>
    <property type="match status" value="2"/>
</dbReference>
<dbReference type="OrthoDB" id="132546at2157"/>
<comment type="caution">
    <text evidence="3">The sequence shown here is derived from an EMBL/GenBank/DDBJ whole genome shotgun (WGS) entry which is preliminary data.</text>
</comment>
<sequence length="388" mass="43397">MNVFQATVSNRSYPPDTGGYQRIHGLVSGLDGVKFNVERYCCTGPISVLYSEGELISKSVNPESNVEEIRDYSLIYDIPKVINEFGLSRIPWQLIFKTPIRENILNRATSCDVAIGEDPYTAALLATRTELPTVYSSHNVEYMRYESTHNNLLSDKLSNAIRHIEKVACQHSDLVVCTTQSDAEIFSSFSTDTCVIPNGIPKSRLSDNYEEVNIKQLGISKDGDVAVFIGSNYYPNIEAAEWLINHWDESPRDCHLVLLGEMVDGIEQVHNRVHEVGYVDQLKPWLAMADVGLNPAKIGGGSNIKLLEYFAAGLPVVSTQFGASGFNIVDGENLVLSERKEFFDELSVLLSDPYLRERIGSAAFDTVQKEYTWEQLSNKLQKRLEGIL</sequence>
<keyword evidence="1" id="KW-0808">Transferase</keyword>
<dbReference type="Pfam" id="PF13439">
    <property type="entry name" value="Glyco_transf_4"/>
    <property type="match status" value="1"/>
</dbReference>
<dbReference type="SUPFAM" id="SSF53756">
    <property type="entry name" value="UDP-Glycosyltransferase/glycogen phosphorylase"/>
    <property type="match status" value="1"/>
</dbReference>
<accession>A0A830FH78</accession>
<dbReference type="AlphaFoldDB" id="A0A830FH78"/>
<name>A0A830FH78_HALAR</name>
<feature type="domain" description="Glycosyltransferase subfamily 4-like N-terminal" evidence="2">
    <location>
        <begin position="78"/>
        <end position="203"/>
    </location>
</feature>
<proteinExistence type="predicted"/>
<dbReference type="PANTHER" id="PTHR46401">
    <property type="entry name" value="GLYCOSYLTRANSFERASE WBBK-RELATED"/>
    <property type="match status" value="1"/>
</dbReference>
<dbReference type="Proteomes" id="UP000656367">
    <property type="component" value="Unassembled WGS sequence"/>
</dbReference>